<name>A0A975GSM0_9BACT</name>
<gene>
    <name evidence="1" type="ORF">dnm_081260</name>
</gene>
<evidence type="ECO:0000313" key="2">
    <source>
        <dbReference type="Proteomes" id="UP000663722"/>
    </source>
</evidence>
<organism evidence="1 2">
    <name type="scientific">Desulfonema magnum</name>
    <dbReference type="NCBI Taxonomy" id="45655"/>
    <lineage>
        <taxon>Bacteria</taxon>
        <taxon>Pseudomonadati</taxon>
        <taxon>Thermodesulfobacteriota</taxon>
        <taxon>Desulfobacteria</taxon>
        <taxon>Desulfobacterales</taxon>
        <taxon>Desulfococcaceae</taxon>
        <taxon>Desulfonema</taxon>
    </lineage>
</organism>
<protein>
    <submittedName>
        <fullName evidence="1">Uncharacterized protein</fullName>
    </submittedName>
</protein>
<dbReference type="EMBL" id="CP061800">
    <property type="protein sequence ID" value="QTA92052.1"/>
    <property type="molecule type" value="Genomic_DNA"/>
</dbReference>
<reference evidence="1" key="1">
    <citation type="journal article" date="2021" name="Microb. Physiol.">
        <title>Proteogenomic Insights into the Physiology of Marine, Sulfate-Reducing, Filamentous Desulfonema limicola and Desulfonema magnum.</title>
        <authorList>
            <person name="Schnaars V."/>
            <person name="Wohlbrand L."/>
            <person name="Scheve S."/>
            <person name="Hinrichs C."/>
            <person name="Reinhardt R."/>
            <person name="Rabus R."/>
        </authorList>
    </citation>
    <scope>NUCLEOTIDE SEQUENCE</scope>
    <source>
        <strain evidence="1">4be13</strain>
    </source>
</reference>
<dbReference type="RefSeq" id="WP_207679578.1">
    <property type="nucleotide sequence ID" value="NZ_CP061800.1"/>
</dbReference>
<keyword evidence="2" id="KW-1185">Reference proteome</keyword>
<dbReference type="KEGG" id="dmm:dnm_081260"/>
<evidence type="ECO:0000313" key="1">
    <source>
        <dbReference type="EMBL" id="QTA92052.1"/>
    </source>
</evidence>
<dbReference type="AlphaFoldDB" id="A0A975GSM0"/>
<accession>A0A975GSM0</accession>
<sequence>MPFLHANDLLINDFTELVRNASFPDDAILMAFSPADARFALFEFDEPFLSETDQGRIFSPNGELKWRRTGHKMRVVYLGNDLFDGLEEHSEEMVGLTSEQSEFILWRIGIDKNTKWIYKKFSDKKSDKKVVLIVEKWLDSSGLPRFSRYHSLGTIKEEKNAAK</sequence>
<dbReference type="Proteomes" id="UP000663722">
    <property type="component" value="Chromosome"/>
</dbReference>
<proteinExistence type="predicted"/>